<sequence length="262" mass="29300">MSAALLGVENSRSDADPAPLFAELATLEADDPRRVQVRELLVAEYIPMAGRLARRFANRGEQLEDLRQVALLGLVHAIDRFDPEQGVNFLAFAVPTIQGELRRHFRDRGWAMHVPRRLKDRYLVLNAAVSELSQELGRAPKPTEIASRVDMSLDDVLEGLQAAQAYRCDSLDEPLTDTEDSGHTVADTVGTADPDMELAENCQALRPLLARLPERERRILMLRFFGGLTQTQIATEIGLSQMHVSRLLAKTLRTLRDQLNRG</sequence>
<dbReference type="InterPro" id="IPR007630">
    <property type="entry name" value="RNA_pol_sigma70_r4"/>
</dbReference>
<evidence type="ECO:0000259" key="6">
    <source>
        <dbReference type="Pfam" id="PF04542"/>
    </source>
</evidence>
<dbReference type="InterPro" id="IPR014284">
    <property type="entry name" value="RNA_pol_sigma-70_dom"/>
</dbReference>
<feature type="domain" description="RNA polymerase sigma-70 region 3" evidence="5">
    <location>
        <begin position="125"/>
        <end position="189"/>
    </location>
</feature>
<feature type="domain" description="RNA polymerase sigma-70 region 4" evidence="7">
    <location>
        <begin position="208"/>
        <end position="256"/>
    </location>
</feature>
<evidence type="ECO:0000256" key="2">
    <source>
        <dbReference type="ARBA" id="ARBA00023082"/>
    </source>
</evidence>
<dbReference type="InterPro" id="IPR007627">
    <property type="entry name" value="RNA_pol_sigma70_r2"/>
</dbReference>
<dbReference type="Pfam" id="PF04539">
    <property type="entry name" value="Sigma70_r3"/>
    <property type="match status" value="1"/>
</dbReference>
<dbReference type="InterPro" id="IPR013324">
    <property type="entry name" value="RNA_pol_sigma_r3/r4-like"/>
</dbReference>
<gene>
    <name evidence="8" type="ORF">GCM10023321_52840</name>
</gene>
<dbReference type="PANTHER" id="PTHR30385">
    <property type="entry name" value="SIGMA FACTOR F FLAGELLAR"/>
    <property type="match status" value="1"/>
</dbReference>
<evidence type="ECO:0000256" key="3">
    <source>
        <dbReference type="ARBA" id="ARBA00023125"/>
    </source>
</evidence>
<keyword evidence="4" id="KW-0804">Transcription</keyword>
<evidence type="ECO:0000256" key="1">
    <source>
        <dbReference type="ARBA" id="ARBA00023015"/>
    </source>
</evidence>
<reference evidence="9" key="1">
    <citation type="journal article" date="2019" name="Int. J. Syst. Evol. Microbiol.">
        <title>The Global Catalogue of Microorganisms (GCM) 10K type strain sequencing project: providing services to taxonomists for standard genome sequencing and annotation.</title>
        <authorList>
            <consortium name="The Broad Institute Genomics Platform"/>
            <consortium name="The Broad Institute Genome Sequencing Center for Infectious Disease"/>
            <person name="Wu L."/>
            <person name="Ma J."/>
        </authorList>
    </citation>
    <scope>NUCLEOTIDE SEQUENCE [LARGE SCALE GENOMIC DNA]</scope>
    <source>
        <strain evidence="9">JCM 18303</strain>
    </source>
</reference>
<dbReference type="InterPro" id="IPR007624">
    <property type="entry name" value="RNA_pol_sigma70_r3"/>
</dbReference>
<evidence type="ECO:0000256" key="4">
    <source>
        <dbReference type="ARBA" id="ARBA00023163"/>
    </source>
</evidence>
<evidence type="ECO:0000313" key="8">
    <source>
        <dbReference type="EMBL" id="GAA5164420.1"/>
    </source>
</evidence>
<keyword evidence="3" id="KW-0238">DNA-binding</keyword>
<dbReference type="EMBL" id="BAABJP010000030">
    <property type="protein sequence ID" value="GAA5164420.1"/>
    <property type="molecule type" value="Genomic_DNA"/>
</dbReference>
<proteinExistence type="predicted"/>
<comment type="caution">
    <text evidence="8">The sequence shown here is derived from an EMBL/GenBank/DDBJ whole genome shotgun (WGS) entry which is preliminary data.</text>
</comment>
<organism evidence="8 9">
    <name type="scientific">Pseudonocardia eucalypti</name>
    <dbReference type="NCBI Taxonomy" id="648755"/>
    <lineage>
        <taxon>Bacteria</taxon>
        <taxon>Bacillati</taxon>
        <taxon>Actinomycetota</taxon>
        <taxon>Actinomycetes</taxon>
        <taxon>Pseudonocardiales</taxon>
        <taxon>Pseudonocardiaceae</taxon>
        <taxon>Pseudonocardia</taxon>
    </lineage>
</organism>
<dbReference type="CDD" id="cd06171">
    <property type="entry name" value="Sigma70_r4"/>
    <property type="match status" value="1"/>
</dbReference>
<dbReference type="SUPFAM" id="SSF88659">
    <property type="entry name" value="Sigma3 and sigma4 domains of RNA polymerase sigma factors"/>
    <property type="match status" value="2"/>
</dbReference>
<dbReference type="SUPFAM" id="SSF88946">
    <property type="entry name" value="Sigma2 domain of RNA polymerase sigma factors"/>
    <property type="match status" value="1"/>
</dbReference>
<dbReference type="InterPro" id="IPR000943">
    <property type="entry name" value="RNA_pol_sigma70"/>
</dbReference>
<dbReference type="NCBIfam" id="TIGR02937">
    <property type="entry name" value="sigma70-ECF"/>
    <property type="match status" value="1"/>
</dbReference>
<feature type="domain" description="RNA polymerase sigma-70 region 2" evidence="6">
    <location>
        <begin position="41"/>
        <end position="110"/>
    </location>
</feature>
<dbReference type="Pfam" id="PF04545">
    <property type="entry name" value="Sigma70_r4"/>
    <property type="match status" value="1"/>
</dbReference>
<dbReference type="InterPro" id="IPR013325">
    <property type="entry name" value="RNA_pol_sigma_r2"/>
</dbReference>
<keyword evidence="1" id="KW-0805">Transcription regulation</keyword>
<keyword evidence="2" id="KW-0731">Sigma factor</keyword>
<dbReference type="NCBIfam" id="TIGR02980">
    <property type="entry name" value="SigBFG"/>
    <property type="match status" value="1"/>
</dbReference>
<dbReference type="Proteomes" id="UP001428817">
    <property type="component" value="Unassembled WGS sequence"/>
</dbReference>
<dbReference type="PANTHER" id="PTHR30385:SF4">
    <property type="entry name" value="RNA POLYMERASE SIGMA-E FACTOR"/>
    <property type="match status" value="1"/>
</dbReference>
<accession>A0ABP9QN01</accession>
<protein>
    <submittedName>
        <fullName evidence="8">SigB/SigF/SigG family RNA polymerase sigma factor</fullName>
    </submittedName>
</protein>
<evidence type="ECO:0000259" key="7">
    <source>
        <dbReference type="Pfam" id="PF04545"/>
    </source>
</evidence>
<dbReference type="Gene3D" id="1.20.140.160">
    <property type="match status" value="1"/>
</dbReference>
<dbReference type="PRINTS" id="PR00046">
    <property type="entry name" value="SIGMA70FCT"/>
</dbReference>
<evidence type="ECO:0000259" key="5">
    <source>
        <dbReference type="Pfam" id="PF04539"/>
    </source>
</evidence>
<name>A0ABP9QN01_9PSEU</name>
<dbReference type="InterPro" id="IPR014322">
    <property type="entry name" value="RNA_pol_sigma-B/F/G"/>
</dbReference>
<dbReference type="Gene3D" id="1.20.120.1810">
    <property type="match status" value="1"/>
</dbReference>
<dbReference type="RefSeq" id="WP_185062380.1">
    <property type="nucleotide sequence ID" value="NZ_BAABJP010000030.1"/>
</dbReference>
<keyword evidence="9" id="KW-1185">Reference proteome</keyword>
<dbReference type="Pfam" id="PF04542">
    <property type="entry name" value="Sigma70_r2"/>
    <property type="match status" value="1"/>
</dbReference>
<evidence type="ECO:0000313" key="9">
    <source>
        <dbReference type="Proteomes" id="UP001428817"/>
    </source>
</evidence>